<dbReference type="AlphaFoldDB" id="A0A085Z025"/>
<proteinExistence type="predicted"/>
<dbReference type="GO" id="GO:0005509">
    <property type="term" value="F:calcium ion binding"/>
    <property type="evidence" value="ECO:0007669"/>
    <property type="project" value="InterPro"/>
</dbReference>
<evidence type="ECO:0000313" key="3">
    <source>
        <dbReference type="Proteomes" id="UP000028713"/>
    </source>
</evidence>
<dbReference type="STRING" id="236814.IX39_18710"/>
<feature type="signal peptide" evidence="1">
    <location>
        <begin position="1"/>
        <end position="27"/>
    </location>
</feature>
<keyword evidence="3" id="KW-1185">Reference proteome</keyword>
<sequence>MKEKTFKMTLRSITLFLFCLLSKNYHAQTVFFEDFGVSQAPTAANDYGRKKSDYVPTGNFSYGTSKANTTNFETSNIDNSYYAVVAPEFIYSGVIPGFYFWTLADPSTSPFEGANRYAEDHTLGDSHGAVLAINAQAPNTAFYERNFSFTADSYYEVSFWIYVVNPTTQVKLSMKDPVSGVELGGVSTGAIASQSANWQEFKLNFKTPATGCENTVAKLSLQNIFQGGTGNDYYIDDIAVKKLSVQPITLDFTFTCPINSVIADTDGDGIADDLDMDSDNDGILDINECPDLVVNKDFNSTNGTTVTFDAPAADLGFVFDVYTLDNSFNLNINGVNLALNEIEFQPDQTDNIRFKDGSHYGSGGVPQIYQMTGNASNPLVRIIIHKNGSVEMYGSKSTNGHLYPLQLYNGNHFNTINWHRTGSNTVVLKQHVVSITYITGNGRGVKNGFCDPDGDGISNQFDTDSDGDGCPDAIEGSELVKYDQVHPLNLLADNPDYKYRGQIKVLADGVTTGNPGQVISKSPLANGVPELVNPPADNTSGNNGIADNTDEISTSEAGQGIGSRQNFTVNACICYNPANTSGAPVLKTQHGITSLNRADSTSEKWPGVRKGAWAALESKTKGFVPNRLTAAQMSLIPESDLREGMMVYNITDDCLQVNTTGTASGWKCFTTQTCTTIN</sequence>
<evidence type="ECO:0008006" key="4">
    <source>
        <dbReference type="Google" id="ProtNLM"/>
    </source>
</evidence>
<dbReference type="Proteomes" id="UP000028713">
    <property type="component" value="Unassembled WGS sequence"/>
</dbReference>
<reference evidence="2 3" key="1">
    <citation type="submission" date="2014-07" db="EMBL/GenBank/DDBJ databases">
        <title>Genome of Chryseobacterium formosense LMG 24722.</title>
        <authorList>
            <person name="Pipes S.E."/>
            <person name="Stropko S.J."/>
            <person name="Newman J.D."/>
        </authorList>
    </citation>
    <scope>NUCLEOTIDE SEQUENCE [LARGE SCALE GENOMIC DNA]</scope>
    <source>
        <strain evidence="2 3">LMG 24722</strain>
    </source>
</reference>
<dbReference type="EMBL" id="JPRP01000004">
    <property type="protein sequence ID" value="KFE97788.1"/>
    <property type="molecule type" value="Genomic_DNA"/>
</dbReference>
<organism evidence="2 3">
    <name type="scientific">Chryseobacterium formosense</name>
    <dbReference type="NCBI Taxonomy" id="236814"/>
    <lineage>
        <taxon>Bacteria</taxon>
        <taxon>Pseudomonadati</taxon>
        <taxon>Bacteroidota</taxon>
        <taxon>Flavobacteriia</taxon>
        <taxon>Flavobacteriales</taxon>
        <taxon>Weeksellaceae</taxon>
        <taxon>Chryseobacterium group</taxon>
        <taxon>Chryseobacterium</taxon>
    </lineage>
</organism>
<comment type="caution">
    <text evidence="2">The sequence shown here is derived from an EMBL/GenBank/DDBJ whole genome shotgun (WGS) entry which is preliminary data.</text>
</comment>
<evidence type="ECO:0000313" key="2">
    <source>
        <dbReference type="EMBL" id="KFE97788.1"/>
    </source>
</evidence>
<gene>
    <name evidence="2" type="ORF">IX39_18710</name>
</gene>
<dbReference type="eggNOG" id="COG3291">
    <property type="taxonomic scope" value="Bacteria"/>
</dbReference>
<dbReference type="RefSeq" id="WP_051883024.1">
    <property type="nucleotide sequence ID" value="NZ_FPAP01000005.1"/>
</dbReference>
<accession>A0A085Z025</accession>
<feature type="chain" id="PRO_5001800505" description="MAM domain-containing protein" evidence="1">
    <location>
        <begin position="28"/>
        <end position="678"/>
    </location>
</feature>
<protein>
    <recommendedName>
        <fullName evidence="4">MAM domain-containing protein</fullName>
    </recommendedName>
</protein>
<keyword evidence="1" id="KW-0732">Signal</keyword>
<name>A0A085Z025_9FLAO</name>
<dbReference type="OrthoDB" id="919278at2"/>
<dbReference type="InterPro" id="IPR028974">
    <property type="entry name" value="TSP_type-3_rpt"/>
</dbReference>
<dbReference type="Gene3D" id="2.60.120.260">
    <property type="entry name" value="Galactose-binding domain-like"/>
    <property type="match status" value="1"/>
</dbReference>
<dbReference type="SUPFAM" id="SSF103647">
    <property type="entry name" value="TSP type-3 repeat"/>
    <property type="match status" value="1"/>
</dbReference>
<evidence type="ECO:0000256" key="1">
    <source>
        <dbReference type="SAM" id="SignalP"/>
    </source>
</evidence>